<dbReference type="CDD" id="cd20544">
    <property type="entry name" value="CYCLIN_AtCycD-like_rpt2"/>
    <property type="match status" value="1"/>
</dbReference>
<dbReference type="InterPro" id="IPR039361">
    <property type="entry name" value="Cyclin"/>
</dbReference>
<evidence type="ECO:0000256" key="3">
    <source>
        <dbReference type="SAM" id="MobiDB-lite"/>
    </source>
</evidence>
<dbReference type="Pfam" id="PF00134">
    <property type="entry name" value="Cyclin_N"/>
    <property type="match status" value="1"/>
</dbReference>
<evidence type="ECO:0000313" key="6">
    <source>
        <dbReference type="EnsemblPlants" id="Kaladp0011s1199.1.v1.1"/>
    </source>
</evidence>
<feature type="compositionally biased region" description="Low complexity" evidence="3">
    <location>
        <begin position="179"/>
        <end position="194"/>
    </location>
</feature>
<keyword evidence="2" id="KW-0131">Cell cycle</keyword>
<keyword evidence="1" id="KW-0132">Cell division</keyword>
<evidence type="ECO:0000256" key="1">
    <source>
        <dbReference type="ARBA" id="ARBA00022618"/>
    </source>
</evidence>
<protein>
    <recommendedName>
        <fullName evidence="5">Cyclin N-terminal domain-containing protein</fullName>
    </recommendedName>
</protein>
<evidence type="ECO:0000313" key="7">
    <source>
        <dbReference type="Proteomes" id="UP000594263"/>
    </source>
</evidence>
<dbReference type="InterPro" id="IPR036915">
    <property type="entry name" value="Cyclin-like_sf"/>
</dbReference>
<reference evidence="6" key="1">
    <citation type="submission" date="2021-01" db="UniProtKB">
        <authorList>
            <consortium name="EnsemblPlants"/>
        </authorList>
    </citation>
    <scope>IDENTIFICATION</scope>
</reference>
<feature type="signal peptide" evidence="4">
    <location>
        <begin position="1"/>
        <end position="20"/>
    </location>
</feature>
<dbReference type="GO" id="GO:0051301">
    <property type="term" value="P:cell division"/>
    <property type="evidence" value="ECO:0007669"/>
    <property type="project" value="UniProtKB-KW"/>
</dbReference>
<organism evidence="6 7">
    <name type="scientific">Kalanchoe fedtschenkoi</name>
    <name type="common">Lavender scallops</name>
    <name type="synonym">South American air plant</name>
    <dbReference type="NCBI Taxonomy" id="63787"/>
    <lineage>
        <taxon>Eukaryota</taxon>
        <taxon>Viridiplantae</taxon>
        <taxon>Streptophyta</taxon>
        <taxon>Embryophyta</taxon>
        <taxon>Tracheophyta</taxon>
        <taxon>Spermatophyta</taxon>
        <taxon>Magnoliopsida</taxon>
        <taxon>eudicotyledons</taxon>
        <taxon>Gunneridae</taxon>
        <taxon>Pentapetalae</taxon>
        <taxon>Saxifragales</taxon>
        <taxon>Crassulaceae</taxon>
        <taxon>Kalanchoe</taxon>
    </lineage>
</organism>
<sequence>MRRRKKWAIRLLAVTCLSLAAKMEEVRVPALSEYGADSAAFSFAKDSIKRMEIMVLNGLRWQTGLTTPFCFTHFFNRKFEALPVAAVDGGLAARAARLIFAAAKVASTMAYRPSVVAAAATLAGADLNLSKEALERKISSSSVTNFGFTATDHVRSCYELMKKLEPVHMLQSPKPSAMSPDRSSLDPGSSSASSKVDNKRRRRLSFDGCGQNGSTMPP</sequence>
<keyword evidence="7" id="KW-1185">Reference proteome</keyword>
<dbReference type="EnsemblPlants" id="Kaladp0011s1199.1.v1.1">
    <property type="protein sequence ID" value="Kaladp0011s1199.1.v1.1"/>
    <property type="gene ID" value="Kaladp0011s1199.v1.1"/>
</dbReference>
<feature type="domain" description="Cyclin N-terminal" evidence="5">
    <location>
        <begin position="8"/>
        <end position="63"/>
    </location>
</feature>
<proteinExistence type="predicted"/>
<evidence type="ECO:0000256" key="4">
    <source>
        <dbReference type="SAM" id="SignalP"/>
    </source>
</evidence>
<feature type="chain" id="PRO_5029504907" description="Cyclin N-terminal domain-containing protein" evidence="4">
    <location>
        <begin position="21"/>
        <end position="218"/>
    </location>
</feature>
<name>A0A7N0SXG8_KALFE</name>
<dbReference type="SUPFAM" id="SSF47954">
    <property type="entry name" value="Cyclin-like"/>
    <property type="match status" value="1"/>
</dbReference>
<accession>A0A7N0SXG8</accession>
<dbReference type="AlphaFoldDB" id="A0A7N0SXG8"/>
<dbReference type="Proteomes" id="UP000594263">
    <property type="component" value="Unplaced"/>
</dbReference>
<keyword evidence="4" id="KW-0732">Signal</keyword>
<evidence type="ECO:0000259" key="5">
    <source>
        <dbReference type="Pfam" id="PF00134"/>
    </source>
</evidence>
<dbReference type="PANTHER" id="PTHR10177">
    <property type="entry name" value="CYCLINS"/>
    <property type="match status" value="1"/>
</dbReference>
<evidence type="ECO:0000256" key="2">
    <source>
        <dbReference type="ARBA" id="ARBA00023306"/>
    </source>
</evidence>
<dbReference type="Gene3D" id="1.10.472.10">
    <property type="entry name" value="Cyclin-like"/>
    <property type="match status" value="2"/>
</dbReference>
<dbReference type="Gramene" id="Kaladp0011s1199.1.v1.1">
    <property type="protein sequence ID" value="Kaladp0011s1199.1.v1.1"/>
    <property type="gene ID" value="Kaladp0011s1199.v1.1"/>
</dbReference>
<dbReference type="InterPro" id="IPR006671">
    <property type="entry name" value="Cyclin_N"/>
</dbReference>
<feature type="region of interest" description="Disordered" evidence="3">
    <location>
        <begin position="170"/>
        <end position="218"/>
    </location>
</feature>
<dbReference type="OMA" id="CTIKRME"/>